<dbReference type="InterPro" id="IPR002068">
    <property type="entry name" value="A-crystallin/Hsp20_dom"/>
</dbReference>
<dbReference type="Pfam" id="PF00011">
    <property type="entry name" value="HSP20"/>
    <property type="match status" value="1"/>
</dbReference>
<dbReference type="SUPFAM" id="SSF49764">
    <property type="entry name" value="HSP20-like chaperones"/>
    <property type="match status" value="1"/>
</dbReference>
<protein>
    <submittedName>
        <fullName evidence="4">Putative HspC2 heat shock protein</fullName>
    </submittedName>
</protein>
<proteinExistence type="inferred from homology"/>
<evidence type="ECO:0000313" key="4">
    <source>
        <dbReference type="EMBL" id="AGS52754.1"/>
    </source>
</evidence>
<reference evidence="4" key="1">
    <citation type="submission" date="2012-03" db="EMBL/GenBank/DDBJ databases">
        <title>Functional metagenomics reveals considerable lignocellulase gene clusters in the gut microbiome of a wood-feeding higher termite.</title>
        <authorList>
            <person name="Liu N."/>
        </authorList>
    </citation>
    <scope>NUCLEOTIDE SEQUENCE</scope>
</reference>
<keyword evidence="4" id="KW-0346">Stress response</keyword>
<evidence type="ECO:0000256" key="1">
    <source>
        <dbReference type="PROSITE-ProRule" id="PRU00285"/>
    </source>
</evidence>
<dbReference type="Gene3D" id="2.60.40.790">
    <property type="match status" value="1"/>
</dbReference>
<organism evidence="4">
    <name type="scientific">uncultured bacterium contig00091</name>
    <dbReference type="NCBI Taxonomy" id="1181562"/>
    <lineage>
        <taxon>Bacteria</taxon>
        <taxon>environmental samples</taxon>
    </lineage>
</organism>
<dbReference type="InterPro" id="IPR031107">
    <property type="entry name" value="Small_HSP"/>
</dbReference>
<evidence type="ECO:0000256" key="2">
    <source>
        <dbReference type="RuleBase" id="RU003616"/>
    </source>
</evidence>
<dbReference type="PANTHER" id="PTHR11527">
    <property type="entry name" value="HEAT-SHOCK PROTEIN 20 FAMILY MEMBER"/>
    <property type="match status" value="1"/>
</dbReference>
<dbReference type="PROSITE" id="PS01031">
    <property type="entry name" value="SHSP"/>
    <property type="match status" value="1"/>
</dbReference>
<sequence>MKTLTMYRPHTIQNALSDFDRYFESFFGDSMRQNYLPSVDIQETEKAYVLEMDLPGYDEKNIEVNVDGSSLTIASKQEEMKDANEKDAKAQGTYILRERRLTSFNRSFKLPENADSASVSASFKNGILTLEINKRAEAQKRTIQINAA</sequence>
<name>A0A806KI86_9BACT</name>
<dbReference type="CDD" id="cd06464">
    <property type="entry name" value="ACD_sHsps-like"/>
    <property type="match status" value="1"/>
</dbReference>
<dbReference type="InterPro" id="IPR008978">
    <property type="entry name" value="HSP20-like_chaperone"/>
</dbReference>
<accession>A0A806KI86</accession>
<comment type="similarity">
    <text evidence="1 2">Belongs to the small heat shock protein (HSP20) family.</text>
</comment>
<evidence type="ECO:0000259" key="3">
    <source>
        <dbReference type="PROSITE" id="PS01031"/>
    </source>
</evidence>
<dbReference type="AlphaFoldDB" id="A0A806KI86"/>
<feature type="domain" description="SHSP" evidence="3">
    <location>
        <begin position="30"/>
        <end position="148"/>
    </location>
</feature>
<dbReference type="EMBL" id="JQ844207">
    <property type="protein sequence ID" value="AGS52754.1"/>
    <property type="molecule type" value="Genomic_DNA"/>
</dbReference>